<dbReference type="EMBL" id="GBXM01062979">
    <property type="protein sequence ID" value="JAH45598.1"/>
    <property type="molecule type" value="Transcribed_RNA"/>
</dbReference>
<name>A0A0E9SYI4_ANGAN</name>
<protein>
    <submittedName>
        <fullName evidence="1">Uncharacterized protein</fullName>
    </submittedName>
</protein>
<organism evidence="1">
    <name type="scientific">Anguilla anguilla</name>
    <name type="common">European freshwater eel</name>
    <name type="synonym">Muraena anguilla</name>
    <dbReference type="NCBI Taxonomy" id="7936"/>
    <lineage>
        <taxon>Eukaryota</taxon>
        <taxon>Metazoa</taxon>
        <taxon>Chordata</taxon>
        <taxon>Craniata</taxon>
        <taxon>Vertebrata</taxon>
        <taxon>Euteleostomi</taxon>
        <taxon>Actinopterygii</taxon>
        <taxon>Neopterygii</taxon>
        <taxon>Teleostei</taxon>
        <taxon>Anguilliformes</taxon>
        <taxon>Anguillidae</taxon>
        <taxon>Anguilla</taxon>
    </lineage>
</organism>
<reference evidence="1" key="2">
    <citation type="journal article" date="2015" name="Fish Shellfish Immunol.">
        <title>Early steps in the European eel (Anguilla anguilla)-Vibrio vulnificus interaction in the gills: Role of the RtxA13 toxin.</title>
        <authorList>
            <person name="Callol A."/>
            <person name="Pajuelo D."/>
            <person name="Ebbesson L."/>
            <person name="Teles M."/>
            <person name="MacKenzie S."/>
            <person name="Amaro C."/>
        </authorList>
    </citation>
    <scope>NUCLEOTIDE SEQUENCE</scope>
</reference>
<proteinExistence type="predicted"/>
<sequence length="48" mass="5397">MTIFSASIYNLLTPCPLGLYGSPNVYDRRGALFFRVQCRPADPYSLVI</sequence>
<dbReference type="AlphaFoldDB" id="A0A0E9SYI4"/>
<accession>A0A0E9SYI4</accession>
<evidence type="ECO:0000313" key="1">
    <source>
        <dbReference type="EMBL" id="JAH45598.1"/>
    </source>
</evidence>
<reference evidence="1" key="1">
    <citation type="submission" date="2014-11" db="EMBL/GenBank/DDBJ databases">
        <authorList>
            <person name="Amaro Gonzalez C."/>
        </authorList>
    </citation>
    <scope>NUCLEOTIDE SEQUENCE</scope>
</reference>